<name>A0A1H5HV69_9BRAD</name>
<evidence type="ECO:0000313" key="1">
    <source>
        <dbReference type="EMBL" id="SEE31710.1"/>
    </source>
</evidence>
<dbReference type="AlphaFoldDB" id="A0A1H5HV69"/>
<dbReference type="OrthoDB" id="8170501at2"/>
<gene>
    <name evidence="1" type="ORF">SAMN05444164_7648</name>
</gene>
<accession>A0A1H5HV69</accession>
<dbReference type="EMBL" id="FNTH01000001">
    <property type="protein sequence ID" value="SEE31710.1"/>
    <property type="molecule type" value="Genomic_DNA"/>
</dbReference>
<dbReference type="InterPro" id="IPR017850">
    <property type="entry name" value="Alkaline_phosphatase_core_sf"/>
</dbReference>
<organism evidence="1 2">
    <name type="scientific">Bradyrhizobium erythrophlei</name>
    <dbReference type="NCBI Taxonomy" id="1437360"/>
    <lineage>
        <taxon>Bacteria</taxon>
        <taxon>Pseudomonadati</taxon>
        <taxon>Pseudomonadota</taxon>
        <taxon>Alphaproteobacteria</taxon>
        <taxon>Hyphomicrobiales</taxon>
        <taxon>Nitrobacteraceae</taxon>
        <taxon>Bradyrhizobium</taxon>
    </lineage>
</organism>
<sequence>MRSSRIRAGLMPLLLGALFLALDCVVTCSTGAGQALAACELRSRGGAIKRVVQIELDNVHLRRDNPNVPSDLEQMPHLRDFITRGGIIGSNHQTSPLAHTATDALTILTGLHGDRMGVPIGDSSAAFRSDGSVGFASAFAYWTANSSDGRPLMLADTGKTVPAPWVPFTAAGCDVGAFAGTGLTLQEIGPEVAATLGASEVRAAAGDPLKARADLLGIAIHCARGSTLCSNANARPDLLPDEPGGYAGFSALFGNRNVQPVISPDGPVKDLGGDIIDDDAGHPGFPGASETTAAQSLGYAAAMLEAGVPVVYVGIGNAHRPAAARRRAPGPGERDHVARLAADDAAFKAFVDRLAASGITTRNTLFVVVPTGNDRFVGGPPSPPACDGVAVPCSYGPIGAIGIAIDRLLATERRNVTAFDVQAGNTPPFYIRGNPLSTDPLTRTLAQDVGKLGVVNPVTGKSDRLTSMVADRAQMQFMHMVTASPARTPHVLMFADPDYIIRTAASRADCAQPPACIAVNPDTAWVRGDIAQILGGSWFGMAGPGIAHRGETPDILSHHADLRPTMLALLGLTDRYIHDGVVLVDALEAGALPAELANDRETYRDLARAAKTINDPLGQLGRNGLALATQAIKGGDVGYQRYLDTIGAITARRGALTREINTQLDGAAFGHRPINPSYARALIGRAGALVNEVEDLAGSSLAPADRPWKAASDAH</sequence>
<dbReference type="Proteomes" id="UP000198992">
    <property type="component" value="Unassembled WGS sequence"/>
</dbReference>
<dbReference type="RefSeq" id="WP_143046881.1">
    <property type="nucleotide sequence ID" value="NZ_FNTH01000001.1"/>
</dbReference>
<dbReference type="SUPFAM" id="SSF53649">
    <property type="entry name" value="Alkaline phosphatase-like"/>
    <property type="match status" value="1"/>
</dbReference>
<reference evidence="1 2" key="1">
    <citation type="submission" date="2016-10" db="EMBL/GenBank/DDBJ databases">
        <authorList>
            <person name="de Groot N.N."/>
        </authorList>
    </citation>
    <scope>NUCLEOTIDE SEQUENCE [LARGE SCALE GENOMIC DNA]</scope>
    <source>
        <strain evidence="1 2">MT12</strain>
    </source>
</reference>
<proteinExistence type="predicted"/>
<protein>
    <submittedName>
        <fullName evidence="1">Uncharacterized protein</fullName>
    </submittedName>
</protein>
<evidence type="ECO:0000313" key="2">
    <source>
        <dbReference type="Proteomes" id="UP000198992"/>
    </source>
</evidence>